<dbReference type="InterPro" id="IPR050323">
    <property type="entry name" value="Ribosomal_protein_uL10"/>
</dbReference>
<feature type="domain" description="TCTP" evidence="13">
    <location>
        <begin position="316"/>
        <end position="496"/>
    </location>
</feature>
<evidence type="ECO:0000256" key="1">
    <source>
        <dbReference type="ARBA" id="ARBA00002114"/>
    </source>
</evidence>
<evidence type="ECO:0000256" key="6">
    <source>
        <dbReference type="ARBA" id="ARBA00022490"/>
    </source>
</evidence>
<proteinExistence type="inferred from homology"/>
<evidence type="ECO:0000256" key="8">
    <source>
        <dbReference type="ARBA" id="ARBA00022980"/>
    </source>
</evidence>
<comment type="similarity">
    <text evidence="12">Belongs to the TCTP family.</text>
</comment>
<comment type="function">
    <text evidence="2">Ribosomal protein P0 is the functional equivalent of E.coli protein L10.</text>
</comment>
<dbReference type="FunFam" id="3.90.105.20:FF:000001">
    <property type="entry name" value="60S acidic ribosomal protein P0"/>
    <property type="match status" value="1"/>
</dbReference>
<evidence type="ECO:0000256" key="9">
    <source>
        <dbReference type="ARBA" id="ARBA00023274"/>
    </source>
</evidence>
<sequence>FKTTEKILNTPRWEDRNTWKAKYFARIVQLFEEYPKLLVVGVDNVGSKQMQEIRIAMRGHAEILMGKNTMIRKAMRPVIQSKPELERLIPLIVGNVGFVFTHEDLGETRKKLLENKRGAPAKAGAIAPCDVKLPPQNTGMGPEKTSFFQALQIPTKISRGTIEILNEVHLIATGDKVGASEAALLNMLNITPFSYGLEVKHVYDNGTIYSPAVLDMTDDDLREKFMEGVTRIASLSLGLGYPTRASAPHSIVNGFKNLLSIAAVTDVTFKQAETLKEYLADPSKFAAAAPAASSAPAAAAAPAKKEEGQFYFRLRMLIYKDAFTEDELCSDSFPMKLIDDFVYEFKGKHVVRKEGEIVLDGANPSAEGEEMDDGCDEHVERGIDFVLNHRLVEMNCYEDPSMFKSYAKSFMKKTLDLMQKNGKSEDEINVWKKKAQTWITSLIAKDRFKNLAFFIGENMADGSAEGQVAIVEYRDENGSEVPVLMLVKEAIVTEKI</sequence>
<dbReference type="Pfam" id="PF17777">
    <property type="entry name" value="RL10P_insert"/>
    <property type="match status" value="1"/>
</dbReference>
<evidence type="ECO:0000256" key="11">
    <source>
        <dbReference type="ARBA" id="ARBA00035444"/>
    </source>
</evidence>
<dbReference type="AlphaFoldDB" id="A0AAF5DF43"/>
<evidence type="ECO:0000256" key="2">
    <source>
        <dbReference type="ARBA" id="ARBA00002200"/>
    </source>
</evidence>
<evidence type="ECO:0000313" key="14">
    <source>
        <dbReference type="Proteomes" id="UP000035681"/>
    </source>
</evidence>
<comment type="similarity">
    <text evidence="4">Belongs to the universal ribosomal protein uL10 family.</text>
</comment>
<dbReference type="Gene3D" id="3.90.105.20">
    <property type="match status" value="1"/>
</dbReference>
<keyword evidence="8" id="KW-0689">Ribosomal protein</keyword>
<dbReference type="InterPro" id="IPR018103">
    <property type="entry name" value="Translation_control_tumour_CS"/>
</dbReference>
<evidence type="ECO:0000256" key="7">
    <source>
        <dbReference type="ARBA" id="ARBA00022837"/>
    </source>
</evidence>
<dbReference type="WBParaSite" id="TCONS_00010318.p1">
    <property type="protein sequence ID" value="TCONS_00010318.p1"/>
    <property type="gene ID" value="XLOC_003359"/>
</dbReference>
<dbReference type="Pfam" id="PF00466">
    <property type="entry name" value="Ribosomal_L10"/>
    <property type="match status" value="1"/>
</dbReference>
<evidence type="ECO:0000256" key="4">
    <source>
        <dbReference type="ARBA" id="ARBA00008889"/>
    </source>
</evidence>
<evidence type="ECO:0000256" key="5">
    <source>
        <dbReference type="ARBA" id="ARBA00014759"/>
    </source>
</evidence>
<dbReference type="GO" id="GO:0003735">
    <property type="term" value="F:structural constituent of ribosome"/>
    <property type="evidence" value="ECO:0007669"/>
    <property type="project" value="TreeGrafter"/>
</dbReference>
<dbReference type="PROSITE" id="PS01002">
    <property type="entry name" value="TCTP_1"/>
    <property type="match status" value="1"/>
</dbReference>
<evidence type="ECO:0000256" key="12">
    <source>
        <dbReference type="PROSITE-ProRule" id="PRU01133"/>
    </source>
</evidence>
<dbReference type="Gene3D" id="2.170.150.10">
    <property type="entry name" value="Metal Binding Protein, Guanine Nucleotide Exchange Factor, Chain A"/>
    <property type="match status" value="1"/>
</dbReference>
<keyword evidence="7" id="KW-0106">Calcium</keyword>
<evidence type="ECO:0000313" key="15">
    <source>
        <dbReference type="WBParaSite" id="TCONS_00010318.p1"/>
    </source>
</evidence>
<dbReference type="InterPro" id="IPR040637">
    <property type="entry name" value="Ribosomal_uL10-like_insert"/>
</dbReference>
<dbReference type="PANTHER" id="PTHR45699">
    <property type="entry name" value="60S ACIDIC RIBOSOMAL PROTEIN P0"/>
    <property type="match status" value="1"/>
</dbReference>
<dbReference type="InterPro" id="IPR043141">
    <property type="entry name" value="Ribosomal_uL10-like_sf"/>
</dbReference>
<evidence type="ECO:0000259" key="13">
    <source>
        <dbReference type="PROSITE" id="PS51797"/>
    </source>
</evidence>
<dbReference type="GO" id="GO:0022625">
    <property type="term" value="C:cytosolic large ribosomal subunit"/>
    <property type="evidence" value="ECO:0007669"/>
    <property type="project" value="TreeGrafter"/>
</dbReference>
<dbReference type="PROSITE" id="PS01003">
    <property type="entry name" value="TCTP_2"/>
    <property type="match status" value="1"/>
</dbReference>
<dbReference type="Gene3D" id="3.30.70.1730">
    <property type="match status" value="1"/>
</dbReference>
<accession>A0AAF5DF43</accession>
<organism evidence="14 15">
    <name type="scientific">Strongyloides stercoralis</name>
    <name type="common">Threadworm</name>
    <dbReference type="NCBI Taxonomy" id="6248"/>
    <lineage>
        <taxon>Eukaryota</taxon>
        <taxon>Metazoa</taxon>
        <taxon>Ecdysozoa</taxon>
        <taxon>Nematoda</taxon>
        <taxon>Chromadorea</taxon>
        <taxon>Rhabditida</taxon>
        <taxon>Tylenchina</taxon>
        <taxon>Panagrolaimomorpha</taxon>
        <taxon>Strongyloidoidea</taxon>
        <taxon>Strongyloididae</taxon>
        <taxon>Strongyloides</taxon>
    </lineage>
</organism>
<dbReference type="PANTHER" id="PTHR45699:SF3">
    <property type="entry name" value="LARGE RIBOSOMAL SUBUNIT PROTEIN UL10"/>
    <property type="match status" value="1"/>
</dbReference>
<dbReference type="Pfam" id="PF00838">
    <property type="entry name" value="TCTP"/>
    <property type="match status" value="1"/>
</dbReference>
<dbReference type="GO" id="GO:0070180">
    <property type="term" value="F:large ribosomal subunit rRNA binding"/>
    <property type="evidence" value="ECO:0007669"/>
    <property type="project" value="TreeGrafter"/>
</dbReference>
<evidence type="ECO:0000256" key="10">
    <source>
        <dbReference type="ARBA" id="ARBA00035202"/>
    </source>
</evidence>
<dbReference type="InterPro" id="IPR001790">
    <property type="entry name" value="Ribosomal_uL10"/>
</dbReference>
<keyword evidence="6" id="KW-0963">Cytoplasm</keyword>
<keyword evidence="14" id="KW-1185">Reference proteome</keyword>
<name>A0AAF5DF43_STRER</name>
<evidence type="ECO:0000256" key="3">
    <source>
        <dbReference type="ARBA" id="ARBA00004496"/>
    </source>
</evidence>
<dbReference type="InterPro" id="IPR011057">
    <property type="entry name" value="Mss4-like_sf"/>
</dbReference>
<comment type="function">
    <text evidence="1">Involved in calcium binding and microtubule stabilization.</text>
</comment>
<dbReference type="CDD" id="cd05795">
    <property type="entry name" value="Ribosomal_P0_L10e"/>
    <property type="match status" value="1"/>
</dbReference>
<dbReference type="PRINTS" id="PR01653">
    <property type="entry name" value="TCTPROTEIN"/>
</dbReference>
<dbReference type="InterPro" id="IPR011323">
    <property type="entry name" value="Mss4/transl-control_tumour"/>
</dbReference>
<dbReference type="InterPro" id="IPR034737">
    <property type="entry name" value="TCTP"/>
</dbReference>
<dbReference type="Proteomes" id="UP000035681">
    <property type="component" value="Unplaced"/>
</dbReference>
<dbReference type="Pfam" id="PF00428">
    <property type="entry name" value="Ribosomal_60s"/>
    <property type="match status" value="1"/>
</dbReference>
<dbReference type="FunFam" id="2.170.150.10:FF:000010">
    <property type="entry name" value="Translationally-controlled tumor protein homolog"/>
    <property type="match status" value="1"/>
</dbReference>
<dbReference type="PROSITE" id="PS51797">
    <property type="entry name" value="TCTP_3"/>
    <property type="match status" value="1"/>
</dbReference>
<dbReference type="SUPFAM" id="SSF160369">
    <property type="entry name" value="Ribosomal protein L10-like"/>
    <property type="match status" value="1"/>
</dbReference>
<keyword evidence="9" id="KW-0687">Ribonucleoprotein</keyword>
<dbReference type="InterPro" id="IPR018105">
    <property type="entry name" value="Translational_control_tumour_p"/>
</dbReference>
<protein>
    <recommendedName>
        <fullName evidence="10">Large ribosomal subunit protein uL10</fullName>
    </recommendedName>
    <alternativeName>
        <fullName evidence="11">60S acidic ribosomal protein P0</fullName>
    </alternativeName>
    <alternativeName>
        <fullName evidence="5">Translationally-controlled tumor protein homolog</fullName>
    </alternativeName>
</protein>
<dbReference type="SUPFAM" id="SSF51316">
    <property type="entry name" value="Mss4-like"/>
    <property type="match status" value="1"/>
</dbReference>
<comment type="subcellular location">
    <subcellularLocation>
        <location evidence="3">Cytoplasm</location>
    </subcellularLocation>
</comment>
<dbReference type="GO" id="GO:0000027">
    <property type="term" value="P:ribosomal large subunit assembly"/>
    <property type="evidence" value="ECO:0007669"/>
    <property type="project" value="TreeGrafter"/>
</dbReference>
<dbReference type="GO" id="GO:0002181">
    <property type="term" value="P:cytoplasmic translation"/>
    <property type="evidence" value="ECO:0007669"/>
    <property type="project" value="TreeGrafter"/>
</dbReference>
<reference evidence="15" key="1">
    <citation type="submission" date="2024-02" db="UniProtKB">
        <authorList>
            <consortium name="WormBaseParasite"/>
        </authorList>
    </citation>
    <scope>IDENTIFICATION</scope>
</reference>
<dbReference type="InterPro" id="IPR043164">
    <property type="entry name" value="Ribosomal_uL10-like_insert_sf"/>
</dbReference>